<protein>
    <recommendedName>
        <fullName evidence="4">Secreted protein</fullName>
    </recommendedName>
</protein>
<accession>A0A0A9A0E6</accession>
<feature type="region of interest" description="Disordered" evidence="1">
    <location>
        <begin position="27"/>
        <end position="69"/>
    </location>
</feature>
<dbReference type="AlphaFoldDB" id="A0A0A9A0E6"/>
<feature type="chain" id="PRO_5002062409" description="Secreted protein" evidence="2">
    <location>
        <begin position="29"/>
        <end position="69"/>
    </location>
</feature>
<evidence type="ECO:0008006" key="4">
    <source>
        <dbReference type="Google" id="ProtNLM"/>
    </source>
</evidence>
<reference evidence="3" key="2">
    <citation type="journal article" date="2015" name="Data Brief">
        <title>Shoot transcriptome of the giant reed, Arundo donax.</title>
        <authorList>
            <person name="Barrero R.A."/>
            <person name="Guerrero F.D."/>
            <person name="Moolhuijzen P."/>
            <person name="Goolsby J.A."/>
            <person name="Tidwell J."/>
            <person name="Bellgard S.E."/>
            <person name="Bellgard M.I."/>
        </authorList>
    </citation>
    <scope>NUCLEOTIDE SEQUENCE</scope>
    <source>
        <tissue evidence="3">Shoot tissue taken approximately 20 cm above the soil surface</tissue>
    </source>
</reference>
<proteinExistence type="predicted"/>
<name>A0A0A9A0E6_ARUDO</name>
<keyword evidence="2" id="KW-0732">Signal</keyword>
<evidence type="ECO:0000256" key="2">
    <source>
        <dbReference type="SAM" id="SignalP"/>
    </source>
</evidence>
<feature type="compositionally biased region" description="Low complexity" evidence="1">
    <location>
        <begin position="33"/>
        <end position="56"/>
    </location>
</feature>
<reference evidence="3" key="1">
    <citation type="submission" date="2014-09" db="EMBL/GenBank/DDBJ databases">
        <authorList>
            <person name="Magalhaes I.L.F."/>
            <person name="Oliveira U."/>
            <person name="Santos F.R."/>
            <person name="Vidigal T.H.D.A."/>
            <person name="Brescovit A.D."/>
            <person name="Santos A.J."/>
        </authorList>
    </citation>
    <scope>NUCLEOTIDE SEQUENCE</scope>
    <source>
        <tissue evidence="3">Shoot tissue taken approximately 20 cm above the soil surface</tissue>
    </source>
</reference>
<evidence type="ECO:0000313" key="3">
    <source>
        <dbReference type="EMBL" id="JAD44551.1"/>
    </source>
</evidence>
<dbReference type="EMBL" id="GBRH01253344">
    <property type="protein sequence ID" value="JAD44551.1"/>
    <property type="molecule type" value="Transcribed_RNA"/>
</dbReference>
<evidence type="ECO:0000256" key="1">
    <source>
        <dbReference type="SAM" id="MobiDB-lite"/>
    </source>
</evidence>
<organism evidence="3">
    <name type="scientific">Arundo donax</name>
    <name type="common">Giant reed</name>
    <name type="synonym">Donax arundinaceus</name>
    <dbReference type="NCBI Taxonomy" id="35708"/>
    <lineage>
        <taxon>Eukaryota</taxon>
        <taxon>Viridiplantae</taxon>
        <taxon>Streptophyta</taxon>
        <taxon>Embryophyta</taxon>
        <taxon>Tracheophyta</taxon>
        <taxon>Spermatophyta</taxon>
        <taxon>Magnoliopsida</taxon>
        <taxon>Liliopsida</taxon>
        <taxon>Poales</taxon>
        <taxon>Poaceae</taxon>
        <taxon>PACMAD clade</taxon>
        <taxon>Arundinoideae</taxon>
        <taxon>Arundineae</taxon>
        <taxon>Arundo</taxon>
    </lineage>
</organism>
<sequence>MAQFFGLGRKATTWLLWHWLTCTRNADATSTQGRCSTGSSRPRSSPTPPSSLQQRSMASGGVHSLCSMR</sequence>
<feature type="signal peptide" evidence="2">
    <location>
        <begin position="1"/>
        <end position="28"/>
    </location>
</feature>